<dbReference type="InterPro" id="IPR011195">
    <property type="entry name" value="UCP010256"/>
</dbReference>
<gene>
    <name evidence="2" type="ORF">ABID12_002611</name>
</gene>
<keyword evidence="3" id="KW-1185">Reference proteome</keyword>
<comment type="caution">
    <text evidence="2">The sequence shown here is derived from an EMBL/GenBank/DDBJ whole genome shotgun (WGS) entry which is preliminary data.</text>
</comment>
<dbReference type="EMBL" id="JBEPLY010000008">
    <property type="protein sequence ID" value="MET3600661.1"/>
    <property type="molecule type" value="Genomic_DNA"/>
</dbReference>
<feature type="region of interest" description="Disordered" evidence="1">
    <location>
        <begin position="81"/>
        <end position="135"/>
    </location>
</feature>
<name>A0ABV2ID04_9HYPH</name>
<dbReference type="PANTHER" id="PTHR39338">
    <property type="entry name" value="BLL5662 PROTEIN-RELATED"/>
    <property type="match status" value="1"/>
</dbReference>
<dbReference type="Proteomes" id="UP001549164">
    <property type="component" value="Unassembled WGS sequence"/>
</dbReference>
<evidence type="ECO:0000256" key="1">
    <source>
        <dbReference type="SAM" id="MobiDB-lite"/>
    </source>
</evidence>
<evidence type="ECO:0000313" key="2">
    <source>
        <dbReference type="EMBL" id="MET3600661.1"/>
    </source>
</evidence>
<reference evidence="2 3" key="1">
    <citation type="submission" date="2024-06" db="EMBL/GenBank/DDBJ databases">
        <title>Genomic Encyclopedia of Type Strains, Phase IV (KMG-IV): sequencing the most valuable type-strain genomes for metagenomic binning, comparative biology and taxonomic classification.</title>
        <authorList>
            <person name="Goeker M."/>
        </authorList>
    </citation>
    <scope>NUCLEOTIDE SEQUENCE [LARGE SCALE GENOMIC DNA]</scope>
    <source>
        <strain evidence="2 3">DSM 28102</strain>
    </source>
</reference>
<dbReference type="CDD" id="cd00198">
    <property type="entry name" value="vWFA"/>
    <property type="match status" value="1"/>
</dbReference>
<dbReference type="Pfam" id="PF05762">
    <property type="entry name" value="VWA_CoxE"/>
    <property type="match status" value="1"/>
</dbReference>
<proteinExistence type="predicted"/>
<organism evidence="2 3">
    <name type="scientific">Martelella mangrovi</name>
    <dbReference type="NCBI Taxonomy" id="1397477"/>
    <lineage>
        <taxon>Bacteria</taxon>
        <taxon>Pseudomonadati</taxon>
        <taxon>Pseudomonadota</taxon>
        <taxon>Alphaproteobacteria</taxon>
        <taxon>Hyphomicrobiales</taxon>
        <taxon>Aurantimonadaceae</taxon>
        <taxon>Martelella</taxon>
    </lineage>
</organism>
<dbReference type="SUPFAM" id="SSF53300">
    <property type="entry name" value="vWA-like"/>
    <property type="match status" value="1"/>
</dbReference>
<dbReference type="InterPro" id="IPR008912">
    <property type="entry name" value="Uncharacterised_CoxE"/>
</dbReference>
<accession>A0ABV2ID04</accession>
<dbReference type="PANTHER" id="PTHR39338:SF6">
    <property type="entry name" value="BLL5662 PROTEIN"/>
    <property type="match status" value="1"/>
</dbReference>
<sequence>MSMRAEQHLNGFLDALAHAGLAMSPIRRSDFLRAMTLVDLLSTEDLYWTGRVTIVSRVEDIDTYDQIFSVWFKDGKTVLEETVEQTDESESDQPPEMSTYGDAPSVERDDGTGQQASPDELLTNRRLPQTGPEKREICRRIARTAATVLPRQRARRLARSPRHGVLDMRRVVSHLRRSDGEIIDLFYRKRPLRLRRVLMLIDVSGSLKTTSPDALRCAHALMQAAPQMEVFTFGTRLTRVTRTLARGDIDDALQRLSDVIYDFDGGTRIGPSFEAFLGENRLQTLARGALVIVVSDGLERGDISAMQGATERLARLAHRLVWLTPLMGDPAFRPETRGLKAVLGAIDRLGNAATLGALCDEISGLDEQVERRARRGVASRWMRPVPVSGRPDDTSNTGRVL</sequence>
<evidence type="ECO:0000313" key="3">
    <source>
        <dbReference type="Proteomes" id="UP001549164"/>
    </source>
</evidence>
<dbReference type="PIRSF" id="PIRSF010256">
    <property type="entry name" value="CoxE_vWa"/>
    <property type="match status" value="1"/>
</dbReference>
<protein>
    <submittedName>
        <fullName evidence="2">Uncharacterized protein with von Willebrand factor type A (VWA) domain</fullName>
    </submittedName>
</protein>
<dbReference type="InterPro" id="IPR036465">
    <property type="entry name" value="vWFA_dom_sf"/>
</dbReference>
<dbReference type="RefSeq" id="WP_354434546.1">
    <property type="nucleotide sequence ID" value="NZ_JBEPLY010000008.1"/>
</dbReference>
<feature type="compositionally biased region" description="Acidic residues" evidence="1">
    <location>
        <begin position="81"/>
        <end position="93"/>
    </location>
</feature>